<evidence type="ECO:0000313" key="3">
    <source>
        <dbReference type="Proteomes" id="UP001500791"/>
    </source>
</evidence>
<feature type="transmembrane region" description="Helical" evidence="1">
    <location>
        <begin position="17"/>
        <end position="35"/>
    </location>
</feature>
<keyword evidence="3" id="KW-1185">Reference proteome</keyword>
<keyword evidence="1" id="KW-1133">Transmembrane helix</keyword>
<dbReference type="Proteomes" id="UP001500791">
    <property type="component" value="Unassembled WGS sequence"/>
</dbReference>
<organism evidence="2 3">
    <name type="scientific">Brevundimonas terrae</name>
    <dbReference type="NCBI Taxonomy" id="363631"/>
    <lineage>
        <taxon>Bacteria</taxon>
        <taxon>Pseudomonadati</taxon>
        <taxon>Pseudomonadota</taxon>
        <taxon>Alphaproteobacteria</taxon>
        <taxon>Caulobacterales</taxon>
        <taxon>Caulobacteraceae</taxon>
        <taxon>Brevundimonas</taxon>
    </lineage>
</organism>
<gene>
    <name evidence="2" type="ORF">GCM10009093_09350</name>
</gene>
<evidence type="ECO:0000313" key="2">
    <source>
        <dbReference type="EMBL" id="GAA0384543.1"/>
    </source>
</evidence>
<dbReference type="EMBL" id="BAAAEJ010000003">
    <property type="protein sequence ID" value="GAA0384543.1"/>
    <property type="molecule type" value="Genomic_DNA"/>
</dbReference>
<keyword evidence="1" id="KW-0472">Membrane</keyword>
<comment type="caution">
    <text evidence="2">The sequence shown here is derived from an EMBL/GenBank/DDBJ whole genome shotgun (WGS) entry which is preliminary data.</text>
</comment>
<name>A0ABP3HZ30_9CAUL</name>
<reference evidence="3" key="1">
    <citation type="journal article" date="2019" name="Int. J. Syst. Evol. Microbiol.">
        <title>The Global Catalogue of Microorganisms (GCM) 10K type strain sequencing project: providing services to taxonomists for standard genome sequencing and annotation.</title>
        <authorList>
            <consortium name="The Broad Institute Genomics Platform"/>
            <consortium name="The Broad Institute Genome Sequencing Center for Infectious Disease"/>
            <person name="Wu L."/>
            <person name="Ma J."/>
        </authorList>
    </citation>
    <scope>NUCLEOTIDE SEQUENCE [LARGE SCALE GENOMIC DNA]</scope>
    <source>
        <strain evidence="3">JCM 13476</strain>
    </source>
</reference>
<evidence type="ECO:0000256" key="1">
    <source>
        <dbReference type="SAM" id="Phobius"/>
    </source>
</evidence>
<dbReference type="RefSeq" id="WP_167174496.1">
    <property type="nucleotide sequence ID" value="NZ_BAAAEJ010000003.1"/>
</dbReference>
<feature type="transmembrane region" description="Helical" evidence="1">
    <location>
        <begin position="61"/>
        <end position="82"/>
    </location>
</feature>
<accession>A0ABP3HZ30</accession>
<sequence length="90" mass="9861">MSQDNKTTSPHNDGRRVLLYLSLAGVVGLVLWTVVKTELRVRELVAQGFTDVAIDSTRNHAYFPMFGSLLGAAVMIGVVVTVKRFLRAKG</sequence>
<evidence type="ECO:0008006" key="4">
    <source>
        <dbReference type="Google" id="ProtNLM"/>
    </source>
</evidence>
<keyword evidence="1" id="KW-0812">Transmembrane</keyword>
<proteinExistence type="predicted"/>
<protein>
    <recommendedName>
        <fullName evidence="4">DUF3185 family protein</fullName>
    </recommendedName>
</protein>